<proteinExistence type="predicted"/>
<dbReference type="PANTHER" id="PTHR43649:SF33">
    <property type="entry name" value="POLYGALACTURONAN_RHAMNOGALACTURONAN-BINDING PROTEIN YTCQ"/>
    <property type="match status" value="1"/>
</dbReference>
<dbReference type="InterPro" id="IPR050490">
    <property type="entry name" value="Bact_solute-bd_prot1"/>
</dbReference>
<dbReference type="EMBL" id="CP118101">
    <property type="protein sequence ID" value="WDH84928.1"/>
    <property type="molecule type" value="Genomic_DNA"/>
</dbReference>
<evidence type="ECO:0000313" key="7">
    <source>
        <dbReference type="EMBL" id="WDH84928.1"/>
    </source>
</evidence>
<evidence type="ECO:0000313" key="8">
    <source>
        <dbReference type="EMBL" id="WDI04612.1"/>
    </source>
</evidence>
<accession>A0AAX3N5J5</accession>
<dbReference type="AlphaFoldDB" id="A0AAX3N5J5"/>
<name>A0AAX3N5J5_9BACL</name>
<dbReference type="Gene3D" id="3.40.190.10">
    <property type="entry name" value="Periplasmic binding protein-like II"/>
    <property type="match status" value="2"/>
</dbReference>
<evidence type="ECO:0000313" key="10">
    <source>
        <dbReference type="Proteomes" id="UP001221519"/>
    </source>
</evidence>
<dbReference type="InterPro" id="IPR006059">
    <property type="entry name" value="SBP"/>
</dbReference>
<evidence type="ECO:0000256" key="2">
    <source>
        <dbReference type="ARBA" id="ARBA00022729"/>
    </source>
</evidence>
<protein>
    <submittedName>
        <fullName evidence="7">Extracellular solute-binding protein</fullName>
    </submittedName>
</protein>
<sequence length="498" mass="55024">MKKVKRLLGGACVVSLSTTLLLAGCGTSDDGSAAVDGDGPFPISMAIVQVGEIPESGDVEKAIEEYTNTDLSIQWVPSSAYDEKVSVMIASNEMPMIMKLNYVPIVISALQSGLFWELGPYIDDYPNLKAQDPNHYNNISVEGKIYGIPLFRDMGRASYNYRSDWLETLGMELPDNLDEWYELQKAMVQKDPDGNGKEDTYGFVLDKGYNTGHSAVTTRLAVSIGGVNKWGLVDGKITPEFMTTQYVDVLNMFRQMYAEGLINQDFAVMDGTETGKLFDSGRAGLGNAVAQALKSQYERLTATDPSYVVDNAAWTGSEGIRLAGEPGHNGFLAIPKQAVKSEEELKRVLEFMNALLDEPSSTLLMRGVKDVHYKETDDGRTEFIDFALFQQQVKPYRDNLLNIEGYHVKPLKDTPQGEKGTAMAKENAKYVVPNISLNLTSATYMERGNELELLISDAQTKYIMGQIDEAGWQAEVDKWLKAGGSQVIEEFQASYDAK</sequence>
<evidence type="ECO:0000313" key="9">
    <source>
        <dbReference type="Proteomes" id="UP001220962"/>
    </source>
</evidence>
<organism evidence="7 9">
    <name type="scientific">Paenibacillus urinalis</name>
    <dbReference type="NCBI Taxonomy" id="521520"/>
    <lineage>
        <taxon>Bacteria</taxon>
        <taxon>Bacillati</taxon>
        <taxon>Bacillota</taxon>
        <taxon>Bacilli</taxon>
        <taxon>Bacillales</taxon>
        <taxon>Paenibacillaceae</taxon>
        <taxon>Paenibacillus</taxon>
    </lineage>
</organism>
<keyword evidence="1" id="KW-1003">Cell membrane</keyword>
<reference evidence="7 10" key="1">
    <citation type="submission" date="2023-02" db="EMBL/GenBank/DDBJ databases">
        <title>Pathogen: clinical or host-associated sample.</title>
        <authorList>
            <person name="Hergert J."/>
            <person name="Casey R."/>
            <person name="Wagner J."/>
            <person name="Young E.L."/>
            <person name="Oakeson K.F."/>
        </authorList>
    </citation>
    <scope>NUCLEOTIDE SEQUENCE</scope>
    <source>
        <strain evidence="8 10">2022CK-00829</strain>
        <strain evidence="7">2022CK-00830</strain>
    </source>
</reference>
<keyword evidence="5" id="KW-0449">Lipoprotein</keyword>
<dbReference type="PROSITE" id="PS51257">
    <property type="entry name" value="PROKAR_LIPOPROTEIN"/>
    <property type="match status" value="1"/>
</dbReference>
<keyword evidence="2 6" id="KW-0732">Signal</keyword>
<dbReference type="RefSeq" id="WP_047911676.1">
    <property type="nucleotide sequence ID" value="NZ_CP118101.1"/>
</dbReference>
<dbReference type="SUPFAM" id="SSF53850">
    <property type="entry name" value="Periplasmic binding protein-like II"/>
    <property type="match status" value="1"/>
</dbReference>
<gene>
    <name evidence="7" type="ORF">PUW23_12245</name>
    <name evidence="8" type="ORF">PUW25_11925</name>
</gene>
<dbReference type="EMBL" id="CP118108">
    <property type="protein sequence ID" value="WDI04612.1"/>
    <property type="molecule type" value="Genomic_DNA"/>
</dbReference>
<evidence type="ECO:0000256" key="1">
    <source>
        <dbReference type="ARBA" id="ARBA00022475"/>
    </source>
</evidence>
<dbReference type="Pfam" id="PF01547">
    <property type="entry name" value="SBP_bac_1"/>
    <property type="match status" value="1"/>
</dbReference>
<keyword evidence="10" id="KW-1185">Reference proteome</keyword>
<keyword evidence="3" id="KW-0472">Membrane</keyword>
<feature type="signal peptide" evidence="6">
    <location>
        <begin position="1"/>
        <end position="23"/>
    </location>
</feature>
<evidence type="ECO:0000256" key="3">
    <source>
        <dbReference type="ARBA" id="ARBA00023136"/>
    </source>
</evidence>
<evidence type="ECO:0000256" key="4">
    <source>
        <dbReference type="ARBA" id="ARBA00023139"/>
    </source>
</evidence>
<dbReference type="Proteomes" id="UP001220962">
    <property type="component" value="Chromosome"/>
</dbReference>
<dbReference type="Proteomes" id="UP001221519">
    <property type="component" value="Chromosome"/>
</dbReference>
<feature type="chain" id="PRO_5043915086" evidence="6">
    <location>
        <begin position="24"/>
        <end position="498"/>
    </location>
</feature>
<dbReference type="PANTHER" id="PTHR43649">
    <property type="entry name" value="ARABINOSE-BINDING PROTEIN-RELATED"/>
    <property type="match status" value="1"/>
</dbReference>
<keyword evidence="4" id="KW-0564">Palmitate</keyword>
<evidence type="ECO:0000256" key="5">
    <source>
        <dbReference type="ARBA" id="ARBA00023288"/>
    </source>
</evidence>
<evidence type="ECO:0000256" key="6">
    <source>
        <dbReference type="SAM" id="SignalP"/>
    </source>
</evidence>